<evidence type="ECO:0000259" key="6">
    <source>
        <dbReference type="PROSITE" id="PS50043"/>
    </source>
</evidence>
<dbReference type="InterPro" id="IPR016032">
    <property type="entry name" value="Sig_transdc_resp-reg_C-effctor"/>
</dbReference>
<dbReference type="InterPro" id="IPR000792">
    <property type="entry name" value="Tscrpt_reg_LuxR_C"/>
</dbReference>
<dbReference type="Pfam" id="PF00072">
    <property type="entry name" value="Response_reg"/>
    <property type="match status" value="1"/>
</dbReference>
<dbReference type="PROSITE" id="PS50110">
    <property type="entry name" value="RESPONSE_REGULATORY"/>
    <property type="match status" value="1"/>
</dbReference>
<feature type="domain" description="HTH luxR-type" evidence="6">
    <location>
        <begin position="141"/>
        <end position="206"/>
    </location>
</feature>
<dbReference type="CDD" id="cd17535">
    <property type="entry name" value="REC_NarL-like"/>
    <property type="match status" value="1"/>
</dbReference>
<keyword evidence="1 5" id="KW-0597">Phosphoprotein</keyword>
<keyword evidence="2" id="KW-0805">Transcription regulation</keyword>
<evidence type="ECO:0000256" key="5">
    <source>
        <dbReference type="PROSITE-ProRule" id="PRU00169"/>
    </source>
</evidence>
<dbReference type="PROSITE" id="PS00622">
    <property type="entry name" value="HTH_LUXR_1"/>
    <property type="match status" value="1"/>
</dbReference>
<dbReference type="InterPro" id="IPR058245">
    <property type="entry name" value="NreC/VraR/RcsB-like_REC"/>
</dbReference>
<proteinExistence type="predicted"/>
<name>A0ABT8W6Z2_9FLAO</name>
<dbReference type="CDD" id="cd06170">
    <property type="entry name" value="LuxR_C_like"/>
    <property type="match status" value="1"/>
</dbReference>
<evidence type="ECO:0000313" key="8">
    <source>
        <dbReference type="EMBL" id="MDO5968866.1"/>
    </source>
</evidence>
<feature type="domain" description="Response regulatory" evidence="7">
    <location>
        <begin position="3"/>
        <end position="119"/>
    </location>
</feature>
<keyword evidence="4" id="KW-0804">Transcription</keyword>
<gene>
    <name evidence="8" type="ORF">Q4Q35_03520</name>
</gene>
<evidence type="ECO:0000256" key="2">
    <source>
        <dbReference type="ARBA" id="ARBA00023015"/>
    </source>
</evidence>
<dbReference type="PRINTS" id="PR00038">
    <property type="entry name" value="HTHLUXR"/>
</dbReference>
<dbReference type="Pfam" id="PF00196">
    <property type="entry name" value="GerE"/>
    <property type="match status" value="1"/>
</dbReference>
<dbReference type="SUPFAM" id="SSF46894">
    <property type="entry name" value="C-terminal effector domain of the bipartite response regulators"/>
    <property type="match status" value="1"/>
</dbReference>
<dbReference type="EMBL" id="JAUOEK010000055">
    <property type="protein sequence ID" value="MDO5968866.1"/>
    <property type="molecule type" value="Genomic_DNA"/>
</dbReference>
<evidence type="ECO:0000256" key="3">
    <source>
        <dbReference type="ARBA" id="ARBA00023125"/>
    </source>
</evidence>
<dbReference type="SMART" id="SM00448">
    <property type="entry name" value="REC"/>
    <property type="match status" value="1"/>
</dbReference>
<dbReference type="InterPro" id="IPR001789">
    <property type="entry name" value="Sig_transdc_resp-reg_receiver"/>
</dbReference>
<accession>A0ABT8W6Z2</accession>
<evidence type="ECO:0000313" key="9">
    <source>
        <dbReference type="Proteomes" id="UP001176883"/>
    </source>
</evidence>
<dbReference type="RefSeq" id="WP_303276548.1">
    <property type="nucleotide sequence ID" value="NZ_JAUOEK010000055.1"/>
</dbReference>
<dbReference type="Proteomes" id="UP001176883">
    <property type="component" value="Unassembled WGS sequence"/>
</dbReference>
<dbReference type="Gene3D" id="3.40.50.2300">
    <property type="match status" value="1"/>
</dbReference>
<sequence length="208" mass="23671">MINIIIADDHEIVVEGLISLIKPEDGIRIVGEANNGKDVIPLLEKNRVDIAVLDISMPIMDGIELTNYIKKYFPKVKILILTMHDDPRFIRRTIEVGVHGYILKNKGKEEFVTAIKTIYFGEDYFGKKVTKTLISGHRSKFIEGEIILTKKEKEILKLIAKGYSTPEIAKQLCRANTTIDSHRRNLIEKTGVKNSKALIRFAFENGYE</sequence>
<reference evidence="8" key="1">
    <citation type="submission" date="2023-07" db="EMBL/GenBank/DDBJ databases">
        <title>Two novel species in the genus Flavivirga.</title>
        <authorList>
            <person name="Kwon K."/>
        </authorList>
    </citation>
    <scope>NUCLEOTIDE SEQUENCE</scope>
    <source>
        <strain evidence="8">KCTC 52353</strain>
    </source>
</reference>
<keyword evidence="3" id="KW-0238">DNA-binding</keyword>
<evidence type="ECO:0000256" key="1">
    <source>
        <dbReference type="ARBA" id="ARBA00022553"/>
    </source>
</evidence>
<comment type="caution">
    <text evidence="8">The sequence shown here is derived from an EMBL/GenBank/DDBJ whole genome shotgun (WGS) entry which is preliminary data.</text>
</comment>
<dbReference type="SUPFAM" id="SSF52172">
    <property type="entry name" value="CheY-like"/>
    <property type="match status" value="1"/>
</dbReference>
<evidence type="ECO:0000259" key="7">
    <source>
        <dbReference type="PROSITE" id="PS50110"/>
    </source>
</evidence>
<dbReference type="InterPro" id="IPR039420">
    <property type="entry name" value="WalR-like"/>
</dbReference>
<keyword evidence="9" id="KW-1185">Reference proteome</keyword>
<dbReference type="SMART" id="SM00421">
    <property type="entry name" value="HTH_LUXR"/>
    <property type="match status" value="1"/>
</dbReference>
<dbReference type="InterPro" id="IPR011006">
    <property type="entry name" value="CheY-like_superfamily"/>
</dbReference>
<dbReference type="PANTHER" id="PTHR43214:SF41">
    <property type="entry name" value="NITRATE_NITRITE RESPONSE REGULATOR PROTEIN NARP"/>
    <property type="match status" value="1"/>
</dbReference>
<evidence type="ECO:0000256" key="4">
    <source>
        <dbReference type="ARBA" id="ARBA00023163"/>
    </source>
</evidence>
<organism evidence="8 9">
    <name type="scientific">Flavivirga aquimarina</name>
    <dbReference type="NCBI Taxonomy" id="2027862"/>
    <lineage>
        <taxon>Bacteria</taxon>
        <taxon>Pseudomonadati</taxon>
        <taxon>Bacteroidota</taxon>
        <taxon>Flavobacteriia</taxon>
        <taxon>Flavobacteriales</taxon>
        <taxon>Flavobacteriaceae</taxon>
        <taxon>Flavivirga</taxon>
    </lineage>
</organism>
<feature type="modified residue" description="4-aspartylphosphate" evidence="5">
    <location>
        <position position="54"/>
    </location>
</feature>
<protein>
    <submittedName>
        <fullName evidence="8">Response regulator transcription factor</fullName>
    </submittedName>
</protein>
<dbReference type="PANTHER" id="PTHR43214">
    <property type="entry name" value="TWO-COMPONENT RESPONSE REGULATOR"/>
    <property type="match status" value="1"/>
</dbReference>
<dbReference type="PROSITE" id="PS50043">
    <property type="entry name" value="HTH_LUXR_2"/>
    <property type="match status" value="1"/>
</dbReference>